<evidence type="ECO:0000313" key="3">
    <source>
        <dbReference type="EMBL" id="GFO08978.1"/>
    </source>
</evidence>
<organism evidence="3 4">
    <name type="scientific">Plakobranchus ocellatus</name>
    <dbReference type="NCBI Taxonomy" id="259542"/>
    <lineage>
        <taxon>Eukaryota</taxon>
        <taxon>Metazoa</taxon>
        <taxon>Spiralia</taxon>
        <taxon>Lophotrochozoa</taxon>
        <taxon>Mollusca</taxon>
        <taxon>Gastropoda</taxon>
        <taxon>Heterobranchia</taxon>
        <taxon>Euthyneura</taxon>
        <taxon>Panpulmonata</taxon>
        <taxon>Sacoglossa</taxon>
        <taxon>Placobranchoidea</taxon>
        <taxon>Plakobranchidae</taxon>
        <taxon>Plakobranchus</taxon>
    </lineage>
</organism>
<dbReference type="Proteomes" id="UP000735302">
    <property type="component" value="Unassembled WGS sequence"/>
</dbReference>
<proteinExistence type="predicted"/>
<sequence>MASRGSIHNHDQSFASHAHPHGGQSFARSTQGAVSLPHKRVKLPQHVEDVLHAQRTADLPYRKLTGVGLFTTQALLPSLDRKLKRLPWDKPASQSLRSSDSAGELSTAKSRTLFGRPRGATQQMSVSGTNRYAKLLKIIDNNQYRKITFTNTNEPMEIIPNWVTHRLQDSCRSTRFTLPSDYRRLQEKMRTLVFKWPSMGIYLLVVFKWSSMGISWWCLRGQAWDLSLGGV</sequence>
<evidence type="ECO:0000256" key="2">
    <source>
        <dbReference type="SAM" id="Phobius"/>
    </source>
</evidence>
<feature type="transmembrane region" description="Helical" evidence="2">
    <location>
        <begin position="192"/>
        <end position="210"/>
    </location>
</feature>
<name>A0AAV4ANQ8_9GAST</name>
<keyword evidence="4" id="KW-1185">Reference proteome</keyword>
<comment type="caution">
    <text evidence="3">The sequence shown here is derived from an EMBL/GenBank/DDBJ whole genome shotgun (WGS) entry which is preliminary data.</text>
</comment>
<keyword evidence="2" id="KW-0812">Transmembrane</keyword>
<keyword evidence="2" id="KW-0472">Membrane</keyword>
<evidence type="ECO:0000256" key="1">
    <source>
        <dbReference type="SAM" id="MobiDB-lite"/>
    </source>
</evidence>
<feature type="region of interest" description="Disordered" evidence="1">
    <location>
        <begin position="90"/>
        <end position="122"/>
    </location>
</feature>
<accession>A0AAV4ANQ8</accession>
<dbReference type="AlphaFoldDB" id="A0AAV4ANQ8"/>
<feature type="compositionally biased region" description="Polar residues" evidence="1">
    <location>
        <begin position="92"/>
        <end position="101"/>
    </location>
</feature>
<evidence type="ECO:0000313" key="4">
    <source>
        <dbReference type="Proteomes" id="UP000735302"/>
    </source>
</evidence>
<feature type="region of interest" description="Disordered" evidence="1">
    <location>
        <begin position="1"/>
        <end position="35"/>
    </location>
</feature>
<gene>
    <name evidence="3" type="ORF">PoB_003548300</name>
</gene>
<reference evidence="3 4" key="1">
    <citation type="journal article" date="2021" name="Elife">
        <title>Chloroplast acquisition without the gene transfer in kleptoplastic sea slugs, Plakobranchus ocellatus.</title>
        <authorList>
            <person name="Maeda T."/>
            <person name="Takahashi S."/>
            <person name="Yoshida T."/>
            <person name="Shimamura S."/>
            <person name="Takaki Y."/>
            <person name="Nagai Y."/>
            <person name="Toyoda A."/>
            <person name="Suzuki Y."/>
            <person name="Arimoto A."/>
            <person name="Ishii H."/>
            <person name="Satoh N."/>
            <person name="Nishiyama T."/>
            <person name="Hasebe M."/>
            <person name="Maruyama T."/>
            <person name="Minagawa J."/>
            <person name="Obokata J."/>
            <person name="Shigenobu S."/>
        </authorList>
    </citation>
    <scope>NUCLEOTIDE SEQUENCE [LARGE SCALE GENOMIC DNA]</scope>
</reference>
<dbReference type="EMBL" id="BLXT01004027">
    <property type="protein sequence ID" value="GFO08978.1"/>
    <property type="molecule type" value="Genomic_DNA"/>
</dbReference>
<keyword evidence="2" id="KW-1133">Transmembrane helix</keyword>
<protein>
    <submittedName>
        <fullName evidence="3">Uncharacterized protein</fullName>
    </submittedName>
</protein>